<keyword evidence="10 13" id="KW-0234">DNA repair</keyword>
<dbReference type="PANTHER" id="PTHR23389">
    <property type="entry name" value="CHROMOSOME TRANSMISSION FIDELITY FACTOR 18"/>
    <property type="match status" value="1"/>
</dbReference>
<dbReference type="SMART" id="SM00532">
    <property type="entry name" value="LIGANc"/>
    <property type="match status" value="1"/>
</dbReference>
<feature type="domain" description="BRCT" evidence="15">
    <location>
        <begin position="592"/>
        <end position="671"/>
    </location>
</feature>
<dbReference type="EMBL" id="LN868939">
    <property type="protein sequence ID" value="CRY83717.1"/>
    <property type="molecule type" value="Genomic_DNA"/>
</dbReference>
<dbReference type="InterPro" id="IPR036420">
    <property type="entry name" value="BRCT_dom_sf"/>
</dbReference>
<dbReference type="FunFam" id="3.40.50.10190:FF:000054">
    <property type="entry name" value="DNA ligase"/>
    <property type="match status" value="1"/>
</dbReference>
<dbReference type="InterPro" id="IPR001357">
    <property type="entry name" value="BRCT_dom"/>
</dbReference>
<dbReference type="RefSeq" id="WP_050768315.1">
    <property type="nucleotide sequence ID" value="NZ_CP031418.1"/>
</dbReference>
<gene>
    <name evidence="16" type="primary">ligA_2</name>
    <name evidence="13" type="synonym">ligA</name>
    <name evidence="16" type="ORF">ERS450000_05645</name>
</gene>
<keyword evidence="6 13" id="KW-0227">DNA damage</keyword>
<dbReference type="GO" id="GO:0003911">
    <property type="term" value="F:DNA ligase (NAD+) activity"/>
    <property type="evidence" value="ECO:0007669"/>
    <property type="project" value="UniProtKB-UniRule"/>
</dbReference>
<evidence type="ECO:0000256" key="14">
    <source>
        <dbReference type="RuleBase" id="RU000618"/>
    </source>
</evidence>
<keyword evidence="5 13" id="KW-0479">Metal-binding</keyword>
<dbReference type="InterPro" id="IPR001679">
    <property type="entry name" value="DNA_ligase"/>
</dbReference>
<dbReference type="InterPro" id="IPR004150">
    <property type="entry name" value="NAD_DNA_ligase_OB"/>
</dbReference>
<dbReference type="CDD" id="cd17748">
    <property type="entry name" value="BRCT_DNA_ligase_like"/>
    <property type="match status" value="1"/>
</dbReference>
<evidence type="ECO:0000256" key="12">
    <source>
        <dbReference type="ARBA" id="ARBA00060881"/>
    </source>
</evidence>
<dbReference type="GO" id="GO:0006260">
    <property type="term" value="P:DNA replication"/>
    <property type="evidence" value="ECO:0007669"/>
    <property type="project" value="UniProtKB-KW"/>
</dbReference>
<evidence type="ECO:0000313" key="16">
    <source>
        <dbReference type="EMBL" id="CRY83717.1"/>
    </source>
</evidence>
<dbReference type="InterPro" id="IPR033136">
    <property type="entry name" value="DNA_ligase_CS"/>
</dbReference>
<geneLocation type="plasmid" evidence="16">
    <name>2</name>
</geneLocation>
<evidence type="ECO:0000256" key="10">
    <source>
        <dbReference type="ARBA" id="ARBA00023204"/>
    </source>
</evidence>
<dbReference type="SMR" id="A0A0H5P7R9"/>
<dbReference type="PROSITE" id="PS01055">
    <property type="entry name" value="DNA_LIGASE_N1"/>
    <property type="match status" value="1"/>
</dbReference>
<sequence length="683" mass="74351">MRWQRLAEEVREHQFRYYVRDAPIISDGEFDALLRELQELEDRHPDLRTPDSPTQLVGGGFATDFTPVDHLERMLSLDNVFDVDELRAWAARVEAETGPDLHYLCEVKIDGVALNLVYERGKLVRAATRGDGRTGEDVTLNARTIEDVPGELSAGGEFPVPELLEVRGEVYLRLADFEALNAAIVAEGKPPYANPRNTAAGSLRQKDPAVTARRRLRMICHGLGRIEGYTPASQFEAYRALSAWGLPVSEHTRRVRGIDAVIERVAYWGEHRHDIEHEIDGQVIKVDETSLQRRLGATSRAPRWAIAYKYPPEEATTKLRAIEVNVGRTGRVTPFAVMEPVVIAGSTVAMATLHNASEVKRKGVLIGDTVTIRKAGDVIPEVLGPVVDARTGAEREFVMPTHCPECGTELAPEKEGDADIRCPNQRSCPAQLRERVYHVAGRSAFDIEALGYEAAIDLLQSGAIGDEGDLFDLDEARLLTTSLFTNKNGSLSANGKRLLENLDAAKDRPLWRVLVGLSIRHVGPTAARALAAEFGSMERIEQASVDELAATDGVGPTIAAAVAEWFTVDWHRAIVAKWRAAGVRMVDERDESIERTLEGLSIVVTGSLQGFSRDGAKEAILARGGKAAGSVSKKTAFVVVGDAPGAKAAKAEELGVPILDEEGFVRLLAEGPAAVAAEEPESG</sequence>
<dbReference type="CDD" id="cd00114">
    <property type="entry name" value="LIGANc"/>
    <property type="match status" value="1"/>
</dbReference>
<dbReference type="InterPro" id="IPR013840">
    <property type="entry name" value="DNAligase_N"/>
</dbReference>
<feature type="binding site" evidence="13">
    <location>
        <position position="422"/>
    </location>
    <ligand>
        <name>Zn(2+)</name>
        <dbReference type="ChEBI" id="CHEBI:29105"/>
    </ligand>
</feature>
<dbReference type="FunFam" id="3.30.470.30:FF:000001">
    <property type="entry name" value="DNA ligase"/>
    <property type="match status" value="1"/>
</dbReference>
<feature type="binding site" evidence="13">
    <location>
        <position position="428"/>
    </location>
    <ligand>
        <name>Zn(2+)</name>
        <dbReference type="ChEBI" id="CHEBI:29105"/>
    </ligand>
</feature>
<feature type="binding site" evidence="13">
    <location>
        <position position="403"/>
    </location>
    <ligand>
        <name>Zn(2+)</name>
        <dbReference type="ChEBI" id="CHEBI:29105"/>
    </ligand>
</feature>
<dbReference type="InterPro" id="IPR018239">
    <property type="entry name" value="DNA_ligase_AS"/>
</dbReference>
<dbReference type="Gene3D" id="1.10.287.610">
    <property type="entry name" value="Helix hairpin bin"/>
    <property type="match status" value="1"/>
</dbReference>
<dbReference type="PROSITE" id="PS01056">
    <property type="entry name" value="DNA_LIGASE_N2"/>
    <property type="match status" value="1"/>
</dbReference>
<feature type="binding site" evidence="13">
    <location>
        <position position="406"/>
    </location>
    <ligand>
        <name>Zn(2+)</name>
        <dbReference type="ChEBI" id="CHEBI:29105"/>
    </ligand>
</feature>
<dbReference type="Pfam" id="PF03120">
    <property type="entry name" value="OB_DNA_ligase"/>
    <property type="match status" value="1"/>
</dbReference>
<dbReference type="SUPFAM" id="SSF56091">
    <property type="entry name" value="DNA ligase/mRNA capping enzyme, catalytic domain"/>
    <property type="match status" value="1"/>
</dbReference>
<protein>
    <recommendedName>
        <fullName evidence="2 13">DNA ligase</fullName>
        <ecNumber evidence="1 13">6.5.1.2</ecNumber>
    </recommendedName>
    <alternativeName>
        <fullName evidence="13">Polydeoxyribonucleotide synthase [NAD(+)]</fullName>
    </alternativeName>
</protein>
<dbReference type="Gene3D" id="6.20.10.30">
    <property type="match status" value="1"/>
</dbReference>
<feature type="binding site" evidence="13">
    <location>
        <position position="169"/>
    </location>
    <ligand>
        <name>NAD(+)</name>
        <dbReference type="ChEBI" id="CHEBI:57540"/>
    </ligand>
</feature>
<evidence type="ECO:0000256" key="7">
    <source>
        <dbReference type="ARBA" id="ARBA00022833"/>
    </source>
</evidence>
<dbReference type="FunFam" id="1.10.150.20:FF:000006">
    <property type="entry name" value="DNA ligase"/>
    <property type="match status" value="1"/>
</dbReference>
<dbReference type="Gene3D" id="1.10.150.20">
    <property type="entry name" value="5' to 3' exonuclease, C-terminal subdomain"/>
    <property type="match status" value="2"/>
</dbReference>
<dbReference type="InterPro" id="IPR004149">
    <property type="entry name" value="Znf_DNAligase_C4"/>
</dbReference>
<comment type="catalytic activity">
    <reaction evidence="11 13 14">
        <text>NAD(+) + (deoxyribonucleotide)n-3'-hydroxyl + 5'-phospho-(deoxyribonucleotide)m = (deoxyribonucleotide)n+m + AMP + beta-nicotinamide D-nucleotide.</text>
        <dbReference type="EC" id="6.5.1.2"/>
    </reaction>
</comment>
<dbReference type="PIRSF" id="PIRSF001604">
    <property type="entry name" value="LigA"/>
    <property type="match status" value="1"/>
</dbReference>
<name>A0A0H5P7R9_NOCFR</name>
<keyword evidence="3 13" id="KW-0436">Ligase</keyword>
<dbReference type="GO" id="GO:0006281">
    <property type="term" value="P:DNA repair"/>
    <property type="evidence" value="ECO:0007669"/>
    <property type="project" value="UniProtKB-KW"/>
</dbReference>
<evidence type="ECO:0000256" key="9">
    <source>
        <dbReference type="ARBA" id="ARBA00023027"/>
    </source>
</evidence>
<evidence type="ECO:0000256" key="11">
    <source>
        <dbReference type="ARBA" id="ARBA00034005"/>
    </source>
</evidence>
<dbReference type="SMART" id="SM00292">
    <property type="entry name" value="BRCT"/>
    <property type="match status" value="1"/>
</dbReference>
<evidence type="ECO:0000313" key="17">
    <source>
        <dbReference type="Proteomes" id="UP000057820"/>
    </source>
</evidence>
<dbReference type="SUPFAM" id="SSF47781">
    <property type="entry name" value="RuvA domain 2-like"/>
    <property type="match status" value="1"/>
</dbReference>
<dbReference type="Proteomes" id="UP000057820">
    <property type="component" value="Plasmid 2"/>
</dbReference>
<keyword evidence="4 13" id="KW-0235">DNA replication</keyword>
<dbReference type="GO" id="GO:0046872">
    <property type="term" value="F:metal ion binding"/>
    <property type="evidence" value="ECO:0007669"/>
    <property type="project" value="UniProtKB-KW"/>
</dbReference>
<dbReference type="Pfam" id="PF01653">
    <property type="entry name" value="DNA_ligase_aden"/>
    <property type="match status" value="1"/>
</dbReference>
<feature type="active site" description="N6-AMP-lysine intermediate" evidence="13">
    <location>
        <position position="108"/>
    </location>
</feature>
<dbReference type="FunFam" id="2.40.50.140:FF:000012">
    <property type="entry name" value="DNA ligase"/>
    <property type="match status" value="1"/>
</dbReference>
<evidence type="ECO:0000256" key="8">
    <source>
        <dbReference type="ARBA" id="ARBA00022842"/>
    </source>
</evidence>
<evidence type="ECO:0000256" key="13">
    <source>
        <dbReference type="HAMAP-Rule" id="MF_01588"/>
    </source>
</evidence>
<keyword evidence="7 13" id="KW-0862">Zinc</keyword>
<feature type="binding site" evidence="13">
    <location>
        <position position="106"/>
    </location>
    <ligand>
        <name>NAD(+)</name>
        <dbReference type="ChEBI" id="CHEBI:57540"/>
    </ligand>
</feature>
<dbReference type="FunFam" id="1.10.287.610:FF:000002">
    <property type="entry name" value="DNA ligase"/>
    <property type="match status" value="1"/>
</dbReference>
<dbReference type="InterPro" id="IPR041663">
    <property type="entry name" value="DisA/LigA_HHH"/>
</dbReference>
<dbReference type="Pfam" id="PF00533">
    <property type="entry name" value="BRCT"/>
    <property type="match status" value="1"/>
</dbReference>
<organism evidence="16 17">
    <name type="scientific">Nocardia farcinica</name>
    <dbReference type="NCBI Taxonomy" id="37329"/>
    <lineage>
        <taxon>Bacteria</taxon>
        <taxon>Bacillati</taxon>
        <taxon>Actinomycetota</taxon>
        <taxon>Actinomycetes</taxon>
        <taxon>Mycobacteriales</taxon>
        <taxon>Nocardiaceae</taxon>
        <taxon>Nocardia</taxon>
    </lineage>
</organism>
<dbReference type="Pfam" id="PF03119">
    <property type="entry name" value="DNA_ligase_ZBD"/>
    <property type="match status" value="1"/>
</dbReference>
<comment type="cofactor">
    <cofactor evidence="13">
        <name>Mg(2+)</name>
        <dbReference type="ChEBI" id="CHEBI:18420"/>
    </cofactor>
    <cofactor evidence="13">
        <name>Mn(2+)</name>
        <dbReference type="ChEBI" id="CHEBI:29035"/>
    </cofactor>
</comment>
<dbReference type="InterPro" id="IPR010994">
    <property type="entry name" value="RuvA_2-like"/>
</dbReference>
<dbReference type="InterPro" id="IPR013839">
    <property type="entry name" value="DNAligase_adenylation"/>
</dbReference>
<keyword evidence="13" id="KW-0464">Manganese</keyword>
<comment type="similarity">
    <text evidence="12 13">Belongs to the NAD-dependent DNA ligase family. LigA subfamily.</text>
</comment>
<feature type="binding site" evidence="13">
    <location>
        <begin position="76"/>
        <end position="77"/>
    </location>
    <ligand>
        <name>NAD(+)</name>
        <dbReference type="ChEBI" id="CHEBI:57540"/>
    </ligand>
</feature>
<feature type="binding site" evidence="13">
    <location>
        <position position="309"/>
    </location>
    <ligand>
        <name>NAD(+)</name>
        <dbReference type="ChEBI" id="CHEBI:57540"/>
    </ligand>
</feature>
<keyword evidence="8 13" id="KW-0460">Magnesium</keyword>
<feature type="binding site" evidence="13">
    <location>
        <position position="129"/>
    </location>
    <ligand>
        <name>NAD(+)</name>
        <dbReference type="ChEBI" id="CHEBI:57540"/>
    </ligand>
</feature>
<evidence type="ECO:0000256" key="4">
    <source>
        <dbReference type="ARBA" id="ARBA00022705"/>
    </source>
</evidence>
<keyword evidence="16" id="KW-0614">Plasmid</keyword>
<dbReference type="SUPFAM" id="SSF52113">
    <property type="entry name" value="BRCT domain"/>
    <property type="match status" value="1"/>
</dbReference>
<comment type="function">
    <text evidence="13">DNA ligase that catalyzes the formation of phosphodiester linkages between 5'-phosphoryl and 3'-hydroxyl groups in double-stranded DNA using NAD as a coenzyme and as the energy source for the reaction. It is essential for DNA replication and repair of damaged DNA.</text>
</comment>
<dbReference type="HAMAP" id="MF_01588">
    <property type="entry name" value="DNA_ligase_A"/>
    <property type="match status" value="1"/>
</dbReference>
<keyword evidence="9 13" id="KW-0520">NAD</keyword>
<evidence type="ECO:0000256" key="2">
    <source>
        <dbReference type="ARBA" id="ARBA00013308"/>
    </source>
</evidence>
<evidence type="ECO:0000256" key="1">
    <source>
        <dbReference type="ARBA" id="ARBA00012722"/>
    </source>
</evidence>
<evidence type="ECO:0000259" key="15">
    <source>
        <dbReference type="PROSITE" id="PS50172"/>
    </source>
</evidence>
<dbReference type="GeneID" id="61134895"/>
<dbReference type="EC" id="6.5.1.2" evidence="1 13"/>
<dbReference type="Gene3D" id="3.40.50.10190">
    <property type="entry name" value="BRCT domain"/>
    <property type="match status" value="1"/>
</dbReference>
<dbReference type="PANTHER" id="PTHR23389:SF9">
    <property type="entry name" value="DNA LIGASE"/>
    <property type="match status" value="1"/>
</dbReference>
<dbReference type="AlphaFoldDB" id="A0A0H5P7R9"/>
<dbReference type="GO" id="GO:0005829">
    <property type="term" value="C:cytosol"/>
    <property type="evidence" value="ECO:0007669"/>
    <property type="project" value="TreeGrafter"/>
</dbReference>
<dbReference type="PROSITE" id="PS50172">
    <property type="entry name" value="BRCT"/>
    <property type="match status" value="1"/>
</dbReference>
<evidence type="ECO:0000256" key="6">
    <source>
        <dbReference type="ARBA" id="ARBA00022763"/>
    </source>
</evidence>
<dbReference type="OMA" id="HDVEHEI"/>
<proteinExistence type="inferred from homology"/>
<dbReference type="KEGG" id="nfr:ERS450000_05645"/>
<feature type="binding site" evidence="13">
    <location>
        <position position="285"/>
    </location>
    <ligand>
        <name>NAD(+)</name>
        <dbReference type="ChEBI" id="CHEBI:57540"/>
    </ligand>
</feature>
<dbReference type="Pfam" id="PF12826">
    <property type="entry name" value="HHH_2"/>
    <property type="match status" value="1"/>
</dbReference>
<evidence type="ECO:0000256" key="5">
    <source>
        <dbReference type="ARBA" id="ARBA00022723"/>
    </source>
</evidence>
<dbReference type="InterPro" id="IPR012340">
    <property type="entry name" value="NA-bd_OB-fold"/>
</dbReference>
<dbReference type="SUPFAM" id="SSF50249">
    <property type="entry name" value="Nucleic acid-binding proteins"/>
    <property type="match status" value="1"/>
</dbReference>
<accession>A0A0H5P7R9</accession>
<dbReference type="Gene3D" id="2.40.50.140">
    <property type="entry name" value="Nucleic acid-binding proteins"/>
    <property type="match status" value="1"/>
</dbReference>
<dbReference type="Gene3D" id="3.30.470.30">
    <property type="entry name" value="DNA ligase/mRNA capping enzyme"/>
    <property type="match status" value="1"/>
</dbReference>
<feature type="binding site" evidence="13">
    <location>
        <begin position="27"/>
        <end position="31"/>
    </location>
    <ligand>
        <name>NAD(+)</name>
        <dbReference type="ChEBI" id="CHEBI:57540"/>
    </ligand>
</feature>
<dbReference type="NCBIfam" id="NF005932">
    <property type="entry name" value="PRK07956.1"/>
    <property type="match status" value="1"/>
</dbReference>
<reference evidence="17" key="1">
    <citation type="submission" date="2015-03" db="EMBL/GenBank/DDBJ databases">
        <authorList>
            <consortium name="Pathogen Informatics"/>
        </authorList>
    </citation>
    <scope>NUCLEOTIDE SEQUENCE [LARGE SCALE GENOMIC DNA]</scope>
    <source>
        <strain evidence="17">NCTC11134</strain>
        <plasmid evidence="17">2</plasmid>
    </source>
</reference>
<dbReference type="NCBIfam" id="TIGR00575">
    <property type="entry name" value="dnlj"/>
    <property type="match status" value="1"/>
</dbReference>
<evidence type="ECO:0000256" key="3">
    <source>
        <dbReference type="ARBA" id="ARBA00022598"/>
    </source>
</evidence>